<dbReference type="GeneID" id="61123040"/>
<dbReference type="Pfam" id="PF21006">
    <property type="entry name" value="NHase_beta_N"/>
    <property type="match status" value="1"/>
</dbReference>
<evidence type="ECO:0000313" key="8">
    <source>
        <dbReference type="EMBL" id="RAT31564.1"/>
    </source>
</evidence>
<dbReference type="NCBIfam" id="TIGR03888">
    <property type="entry name" value="nitrile_beta"/>
    <property type="match status" value="1"/>
</dbReference>
<proteinExistence type="inferred from homology"/>
<dbReference type="EMBL" id="RJUJ01000017">
    <property type="protein sequence ID" value="ROH77168.1"/>
    <property type="molecule type" value="Genomic_DNA"/>
</dbReference>
<dbReference type="PIRSF" id="PIRSF001427">
    <property type="entry name" value="NHase_beta"/>
    <property type="match status" value="1"/>
</dbReference>
<dbReference type="Proteomes" id="UP000250186">
    <property type="component" value="Unassembled WGS sequence"/>
</dbReference>
<sequence>MNGIHDVGGMDGMGPVGPTQWEPAYHAEWEKAAYAMFPFAARAGMFGLDEFRCHLEKLHPLHYLTAFYYEHWVEATEQIGEKKGYWTQEELEKRTEYYLHYPQVPLPPNKDPELVNFAEWAVRNGFSTSRQLDSQPKFKVGDRVTVDASVPKHHTRRAGYVRGRTGEIIMYHGAHVYPDTTGNGLPETSEHLYTLRFTNAELYGEEAAEPNGVVCTDAWEPYITLAK</sequence>
<evidence type="ECO:0000259" key="7">
    <source>
        <dbReference type="Pfam" id="PF21006"/>
    </source>
</evidence>
<feature type="domain" description="Nitrile hydratase beta subunit-like N-terminal" evidence="7">
    <location>
        <begin position="1"/>
        <end position="109"/>
    </location>
</feature>
<dbReference type="InterPro" id="IPR024690">
    <property type="entry name" value="CN_hydtase_beta_dom_C"/>
</dbReference>
<reference evidence="9 11" key="2">
    <citation type="submission" date="2018-10" db="EMBL/GenBank/DDBJ databases">
        <title>New species genome.</title>
        <authorList>
            <person name="Li Y."/>
        </authorList>
    </citation>
    <scope>NUCLEOTIDE SEQUENCE [LARGE SCALE GENOMIC DNA]</scope>
    <source>
        <strain evidence="9 11">L6_4B</strain>
    </source>
</reference>
<comment type="catalytic activity">
    <reaction evidence="4 5">
        <text>an aliphatic primary amide = an aliphatic nitrile + H2O</text>
        <dbReference type="Rhea" id="RHEA:12673"/>
        <dbReference type="ChEBI" id="CHEBI:15377"/>
        <dbReference type="ChEBI" id="CHEBI:65285"/>
        <dbReference type="ChEBI" id="CHEBI:80291"/>
        <dbReference type="EC" id="4.2.1.84"/>
    </reaction>
</comment>
<dbReference type="GO" id="GO:0018822">
    <property type="term" value="F:nitrile hydratase activity"/>
    <property type="evidence" value="ECO:0007669"/>
    <property type="project" value="UniProtKB-EC"/>
</dbReference>
<dbReference type="SUPFAM" id="SSF50090">
    <property type="entry name" value="Electron transport accessory proteins"/>
    <property type="match status" value="1"/>
</dbReference>
<gene>
    <name evidence="9" type="primary">nthB</name>
    <name evidence="8" type="ORF">AU492_14770</name>
    <name evidence="9" type="ORF">EC392_14560</name>
</gene>
<comment type="function">
    <text evidence="1 5">NHase catalyzes the hydration of various nitrile compounds to the corresponding amides.</text>
</comment>
<dbReference type="Gene3D" id="1.10.472.20">
    <property type="entry name" value="Nitrile hydratase, beta subunit"/>
    <property type="match status" value="1"/>
</dbReference>
<dbReference type="OrthoDB" id="3478924at2"/>
<dbReference type="STRING" id="1172565.AU508_15185"/>
<dbReference type="RefSeq" id="WP_085689560.1">
    <property type="nucleotide sequence ID" value="NZ_CP065534.1"/>
</dbReference>
<dbReference type="InterPro" id="IPR003168">
    <property type="entry name" value="Nitrile_hydratase_bsu"/>
</dbReference>
<evidence type="ECO:0000313" key="9">
    <source>
        <dbReference type="EMBL" id="ROH77168.1"/>
    </source>
</evidence>
<dbReference type="EC" id="4.2.1.84" evidence="5"/>
<organism evidence="9 11">
    <name type="scientific">Lonsdalea populi</name>
    <dbReference type="NCBI Taxonomy" id="1172565"/>
    <lineage>
        <taxon>Bacteria</taxon>
        <taxon>Pseudomonadati</taxon>
        <taxon>Pseudomonadota</taxon>
        <taxon>Gammaproteobacteria</taxon>
        <taxon>Enterobacterales</taxon>
        <taxon>Pectobacteriaceae</taxon>
        <taxon>Lonsdalea</taxon>
    </lineage>
</organism>
<dbReference type="AlphaFoldDB" id="A0A3N0UA41"/>
<evidence type="ECO:0000313" key="10">
    <source>
        <dbReference type="Proteomes" id="UP000250186"/>
    </source>
</evidence>
<evidence type="ECO:0000256" key="1">
    <source>
        <dbReference type="ARBA" id="ARBA00004042"/>
    </source>
</evidence>
<dbReference type="InterPro" id="IPR049054">
    <property type="entry name" value="CN_hydtase_beta-like_N"/>
</dbReference>
<dbReference type="Pfam" id="PF02211">
    <property type="entry name" value="NHase_beta_C"/>
    <property type="match status" value="1"/>
</dbReference>
<protein>
    <recommendedName>
        <fullName evidence="5">Nitrile hydratase subunit beta</fullName>
        <shortName evidence="5">NHase</shortName>
        <ecNumber evidence="5">4.2.1.84</ecNumber>
    </recommendedName>
</protein>
<evidence type="ECO:0000259" key="6">
    <source>
        <dbReference type="Pfam" id="PF02211"/>
    </source>
</evidence>
<evidence type="ECO:0000256" key="2">
    <source>
        <dbReference type="ARBA" id="ARBA00009098"/>
    </source>
</evidence>
<dbReference type="EMBL" id="LUSW01000041">
    <property type="protein sequence ID" value="RAT31564.1"/>
    <property type="molecule type" value="Genomic_DNA"/>
</dbReference>
<keyword evidence="3 5" id="KW-0456">Lyase</keyword>
<dbReference type="Gene3D" id="2.30.30.50">
    <property type="match status" value="1"/>
</dbReference>
<accession>A0A3N0UA41</accession>
<reference evidence="8 10" key="1">
    <citation type="submission" date="2016-02" db="EMBL/GenBank/DDBJ databases">
        <title>Species-wide whole genome sequencing reveals diversity, host range in Lonsdalea quercina.</title>
        <authorList>
            <person name="Li Y."/>
        </authorList>
    </citation>
    <scope>NUCLEOTIDE SEQUENCE [LARGE SCALE GENOMIC DNA]</scope>
    <source>
        <strain evidence="8 10">CFCC 12721</strain>
    </source>
</reference>
<evidence type="ECO:0000256" key="4">
    <source>
        <dbReference type="ARBA" id="ARBA00044877"/>
    </source>
</evidence>
<comment type="caution">
    <text evidence="9">The sequence shown here is derived from an EMBL/GenBank/DDBJ whole genome shotgun (WGS) entry which is preliminary data.</text>
</comment>
<feature type="domain" description="Nitrile hydratase beta subunit" evidence="6">
    <location>
        <begin position="128"/>
        <end position="224"/>
    </location>
</feature>
<evidence type="ECO:0000256" key="5">
    <source>
        <dbReference type="PIRNR" id="PIRNR001427"/>
    </source>
</evidence>
<evidence type="ECO:0000313" key="11">
    <source>
        <dbReference type="Proteomes" id="UP000274511"/>
    </source>
</evidence>
<evidence type="ECO:0000256" key="3">
    <source>
        <dbReference type="ARBA" id="ARBA00023239"/>
    </source>
</evidence>
<dbReference type="InterPro" id="IPR008990">
    <property type="entry name" value="Elect_transpt_acc-like_dom_sf"/>
</dbReference>
<comment type="similarity">
    <text evidence="2 5">Belongs to the nitrile hydratase subunit beta family.</text>
</comment>
<dbReference type="InterPro" id="IPR042262">
    <property type="entry name" value="CN_hydtase_beta_C"/>
</dbReference>
<keyword evidence="10" id="KW-1185">Reference proteome</keyword>
<dbReference type="Proteomes" id="UP000274511">
    <property type="component" value="Unassembled WGS sequence"/>
</dbReference>
<dbReference type="GO" id="GO:0046914">
    <property type="term" value="F:transition metal ion binding"/>
    <property type="evidence" value="ECO:0007669"/>
    <property type="project" value="InterPro"/>
</dbReference>
<name>A0A3N0UA41_9GAMM</name>